<reference evidence="5 6" key="1">
    <citation type="submission" date="2013-12" db="EMBL/GenBank/DDBJ databases">
        <authorList>
            <consortium name="DOE Joint Genome Institute"/>
            <person name="Smidt H."/>
            <person name="Huntemann M."/>
            <person name="Han J."/>
            <person name="Chen A."/>
            <person name="Kyrpides N."/>
            <person name="Mavromatis K."/>
            <person name="Markowitz V."/>
            <person name="Palaniappan K."/>
            <person name="Ivanova N."/>
            <person name="Schaumberg A."/>
            <person name="Pati A."/>
            <person name="Liolios K."/>
            <person name="Nordberg H.P."/>
            <person name="Cantor M.N."/>
            <person name="Hua S.X."/>
            <person name="Woyke T."/>
        </authorList>
    </citation>
    <scope>NUCLEOTIDE SEQUENCE [LARGE SCALE GENOMIC DNA]</scope>
    <source>
        <strain evidence="6">DSM 15288</strain>
    </source>
</reference>
<proteinExistence type="inferred from homology"/>
<keyword evidence="2 3" id="KW-0378">Hydrolase</keyword>
<dbReference type="GO" id="GO:0016462">
    <property type="term" value="F:pyrophosphatase activity"/>
    <property type="evidence" value="ECO:0007669"/>
    <property type="project" value="UniProtKB-ARBA"/>
</dbReference>
<gene>
    <name evidence="5" type="ORF">DESME_10190</name>
</gene>
<dbReference type="InterPro" id="IPR020476">
    <property type="entry name" value="Nudix_hydrolase"/>
</dbReference>
<dbReference type="GO" id="GO:0019693">
    <property type="term" value="P:ribose phosphate metabolic process"/>
    <property type="evidence" value="ECO:0007669"/>
    <property type="project" value="TreeGrafter"/>
</dbReference>
<dbReference type="FunFam" id="3.90.79.10:FF:000024">
    <property type="entry name" value="ADP-ribose pyrophosphatase"/>
    <property type="match status" value="1"/>
</dbReference>
<evidence type="ECO:0000259" key="4">
    <source>
        <dbReference type="PROSITE" id="PS51462"/>
    </source>
</evidence>
<dbReference type="InterPro" id="IPR000086">
    <property type="entry name" value="NUDIX_hydrolase_dom"/>
</dbReference>
<dbReference type="Proteomes" id="UP000010847">
    <property type="component" value="Chromosome"/>
</dbReference>
<comment type="cofactor">
    <cofactor evidence="1">
        <name>Mg(2+)</name>
        <dbReference type="ChEBI" id="CHEBI:18420"/>
    </cofactor>
</comment>
<dbReference type="SUPFAM" id="SSF55811">
    <property type="entry name" value="Nudix"/>
    <property type="match status" value="1"/>
</dbReference>
<dbReference type="InterPro" id="IPR015797">
    <property type="entry name" value="NUDIX_hydrolase-like_dom_sf"/>
</dbReference>
<dbReference type="InterPro" id="IPR020084">
    <property type="entry name" value="NUDIX_hydrolase_CS"/>
</dbReference>
<evidence type="ECO:0000256" key="3">
    <source>
        <dbReference type="RuleBase" id="RU003476"/>
    </source>
</evidence>
<feature type="domain" description="Nudix hydrolase" evidence="4">
    <location>
        <begin position="42"/>
        <end position="169"/>
    </location>
</feature>
<dbReference type="STRING" id="871968.DESME_10190"/>
<dbReference type="PRINTS" id="PR00502">
    <property type="entry name" value="NUDIXFAMILY"/>
</dbReference>
<evidence type="ECO:0000256" key="2">
    <source>
        <dbReference type="ARBA" id="ARBA00022801"/>
    </source>
</evidence>
<evidence type="ECO:0000313" key="6">
    <source>
        <dbReference type="Proteomes" id="UP000010847"/>
    </source>
</evidence>
<dbReference type="AlphaFoldDB" id="W0E9C3"/>
<dbReference type="PANTHER" id="PTHR11839:SF18">
    <property type="entry name" value="NUDIX HYDROLASE DOMAIN-CONTAINING PROTEIN"/>
    <property type="match status" value="1"/>
</dbReference>
<evidence type="ECO:0000313" key="5">
    <source>
        <dbReference type="EMBL" id="AHF07357.1"/>
    </source>
</evidence>
<dbReference type="PROSITE" id="PS51462">
    <property type="entry name" value="NUDIX"/>
    <property type="match status" value="1"/>
</dbReference>
<organism evidence="5 6">
    <name type="scientific">Desulfitobacterium metallireducens DSM 15288</name>
    <dbReference type="NCBI Taxonomy" id="871968"/>
    <lineage>
        <taxon>Bacteria</taxon>
        <taxon>Bacillati</taxon>
        <taxon>Bacillota</taxon>
        <taxon>Clostridia</taxon>
        <taxon>Eubacteriales</taxon>
        <taxon>Desulfitobacteriaceae</taxon>
        <taxon>Desulfitobacterium</taxon>
    </lineage>
</organism>
<dbReference type="Gene3D" id="3.90.79.10">
    <property type="entry name" value="Nucleoside Triphosphate Pyrophosphohydrolase"/>
    <property type="match status" value="1"/>
</dbReference>
<name>W0E9C3_9FIRM</name>
<dbReference type="HOGENOM" id="CLU_062658_5_1_9"/>
<keyword evidence="6" id="KW-1185">Reference proteome</keyword>
<accession>W0E9C3</accession>
<sequence length="179" mass="20282">MDLKNLREVCVCQETIFQGRLLRLNRDSVRLPNGVETTREVIHHPGAVAIVALEGDKLLLVRQYRYPIDQETLEIPAGKLEPGETPESCAQRELREETGYQGKLTYLGRFYSTPGFSNELIHLFSARDLVWAPLDADDDEFLGVERIPWVEAIRKAQQGEFQDAKTALGILMQAGKTRD</sequence>
<dbReference type="eggNOG" id="COG0494">
    <property type="taxonomic scope" value="Bacteria"/>
</dbReference>
<evidence type="ECO:0000256" key="1">
    <source>
        <dbReference type="ARBA" id="ARBA00001946"/>
    </source>
</evidence>
<dbReference type="EMBL" id="CP007032">
    <property type="protein sequence ID" value="AHF07357.1"/>
    <property type="molecule type" value="Genomic_DNA"/>
</dbReference>
<dbReference type="KEGG" id="dmt:DESME_10190"/>
<dbReference type="GO" id="GO:0006753">
    <property type="term" value="P:nucleoside phosphate metabolic process"/>
    <property type="evidence" value="ECO:0007669"/>
    <property type="project" value="TreeGrafter"/>
</dbReference>
<protein>
    <submittedName>
        <fullName evidence="5">ADP-ribose pyrophosphatase</fullName>
    </submittedName>
</protein>
<dbReference type="PANTHER" id="PTHR11839">
    <property type="entry name" value="UDP/ADP-SUGAR PYROPHOSPHATASE"/>
    <property type="match status" value="1"/>
</dbReference>
<comment type="similarity">
    <text evidence="3">Belongs to the Nudix hydrolase family.</text>
</comment>
<dbReference type="PROSITE" id="PS00893">
    <property type="entry name" value="NUDIX_BOX"/>
    <property type="match status" value="1"/>
</dbReference>
<dbReference type="Pfam" id="PF00293">
    <property type="entry name" value="NUDIX"/>
    <property type="match status" value="1"/>
</dbReference>
<dbReference type="GO" id="GO:0005829">
    <property type="term" value="C:cytosol"/>
    <property type="evidence" value="ECO:0007669"/>
    <property type="project" value="TreeGrafter"/>
</dbReference>